<dbReference type="PANTHER" id="PTHR32440:SF11">
    <property type="entry name" value="METALLOPHOSPHOESTERASE DOMAIN-CONTAINING PROTEIN"/>
    <property type="match status" value="1"/>
</dbReference>
<dbReference type="InterPro" id="IPR029052">
    <property type="entry name" value="Metallo-depent_PP-like"/>
</dbReference>
<feature type="chain" id="PRO_5003313717" description="Calcineurin-like phosphoesterase domain-containing protein" evidence="2">
    <location>
        <begin position="42"/>
        <end position="416"/>
    </location>
</feature>
<dbReference type="EMBL" id="GL883021">
    <property type="protein sequence ID" value="EGG17796.1"/>
    <property type="molecule type" value="Genomic_DNA"/>
</dbReference>
<dbReference type="InterPro" id="IPR004843">
    <property type="entry name" value="Calcineurin-like_PHP"/>
</dbReference>
<protein>
    <recommendedName>
        <fullName evidence="3">Calcineurin-like phosphoesterase domain-containing protein</fullName>
    </recommendedName>
</protein>
<proteinExistence type="predicted"/>
<dbReference type="RefSeq" id="XP_004356280.1">
    <property type="nucleotide sequence ID" value="XM_004356227.1"/>
</dbReference>
<gene>
    <name evidence="4" type="ORF">DFA_08796</name>
</gene>
<dbReference type="OrthoDB" id="783096at2759"/>
<evidence type="ECO:0000256" key="2">
    <source>
        <dbReference type="SAM" id="SignalP"/>
    </source>
</evidence>
<dbReference type="CDD" id="cd07383">
    <property type="entry name" value="MPP_Dcr2"/>
    <property type="match status" value="1"/>
</dbReference>
<dbReference type="Pfam" id="PF00149">
    <property type="entry name" value="Metallophos"/>
    <property type="match status" value="1"/>
</dbReference>
<name>F4Q494_CACFS</name>
<evidence type="ECO:0000259" key="3">
    <source>
        <dbReference type="Pfam" id="PF00149"/>
    </source>
</evidence>
<dbReference type="GO" id="GO:0016788">
    <property type="term" value="F:hydrolase activity, acting on ester bonds"/>
    <property type="evidence" value="ECO:0007669"/>
    <property type="project" value="TreeGrafter"/>
</dbReference>
<feature type="transmembrane region" description="Helical" evidence="1">
    <location>
        <begin position="388"/>
        <end position="406"/>
    </location>
</feature>
<dbReference type="Gene3D" id="3.60.21.10">
    <property type="match status" value="1"/>
</dbReference>
<reference evidence="5" key="1">
    <citation type="journal article" date="2011" name="Genome Res.">
        <title>Phylogeny-wide analysis of social amoeba genomes highlights ancient origins for complex intercellular communication.</title>
        <authorList>
            <person name="Heidel A.J."/>
            <person name="Lawal H.M."/>
            <person name="Felder M."/>
            <person name="Schilde C."/>
            <person name="Helps N.R."/>
            <person name="Tunggal B."/>
            <person name="Rivero F."/>
            <person name="John U."/>
            <person name="Schleicher M."/>
            <person name="Eichinger L."/>
            <person name="Platzer M."/>
            <person name="Noegel A.A."/>
            <person name="Schaap P."/>
            <person name="Gloeckner G."/>
        </authorList>
    </citation>
    <scope>NUCLEOTIDE SEQUENCE [LARGE SCALE GENOMIC DNA]</scope>
    <source>
        <strain evidence="5">SH3</strain>
    </source>
</reference>
<keyword evidence="1" id="KW-0812">Transmembrane</keyword>
<dbReference type="AlphaFoldDB" id="F4Q494"/>
<dbReference type="Proteomes" id="UP000007797">
    <property type="component" value="Unassembled WGS sequence"/>
</dbReference>
<dbReference type="KEGG" id="dfa:DFA_08796"/>
<dbReference type="SUPFAM" id="SSF56300">
    <property type="entry name" value="Metallo-dependent phosphatases"/>
    <property type="match status" value="1"/>
</dbReference>
<dbReference type="GO" id="GO:0005737">
    <property type="term" value="C:cytoplasm"/>
    <property type="evidence" value="ECO:0007669"/>
    <property type="project" value="TreeGrafter"/>
</dbReference>
<sequence>MSIPSSILESSRIVFDHLTRMMFKSVFIFLLLALCLHNTSSTNTTTTPTPTRRPIKPKATAPKPVLKYNLQGKFKIVQFTDLHYGEGEDENTQTYAIQELIMEKENPDFCMFSGDMISGNSNNFDKNISLYYSMWDMFTEPCSKRGIPWAIVFGNHDGFGPWSTSRLMDLELSYNLSLSQRGPADIDGISNFVLEIQGSNSTQPSSLMYMFDSDTTNCQGEGWWGCIHENQVAWYKNQSNHYKLPAISFVHIPPFEAIELWNDHTIYGQFRDTGVCCYYTADSGFVSSMLEQKDIKGLYFGHDHGCDYHGDYFGIDIGYGRKTGYGSYNTELLHGARLIQLTESPYSIETWIRNVNGDIEDQPKHEPNRQQALPLTCCTTLDNKNNRFWGIYLGCFSAILFVAFVIQWSGVTKYIS</sequence>
<accession>F4Q494</accession>
<keyword evidence="2" id="KW-0732">Signal</keyword>
<evidence type="ECO:0000256" key="1">
    <source>
        <dbReference type="SAM" id="Phobius"/>
    </source>
</evidence>
<dbReference type="GeneID" id="14869374"/>
<feature type="domain" description="Calcineurin-like phosphoesterase" evidence="3">
    <location>
        <begin position="74"/>
        <end position="305"/>
    </location>
</feature>
<dbReference type="OMA" id="KGIWFCY"/>
<evidence type="ECO:0000313" key="4">
    <source>
        <dbReference type="EMBL" id="EGG17796.1"/>
    </source>
</evidence>
<keyword evidence="5" id="KW-1185">Reference proteome</keyword>
<keyword evidence="1" id="KW-0472">Membrane</keyword>
<organism evidence="4 5">
    <name type="scientific">Cavenderia fasciculata</name>
    <name type="common">Slime mold</name>
    <name type="synonym">Dictyostelium fasciculatum</name>
    <dbReference type="NCBI Taxonomy" id="261658"/>
    <lineage>
        <taxon>Eukaryota</taxon>
        <taxon>Amoebozoa</taxon>
        <taxon>Evosea</taxon>
        <taxon>Eumycetozoa</taxon>
        <taxon>Dictyostelia</taxon>
        <taxon>Acytosteliales</taxon>
        <taxon>Cavenderiaceae</taxon>
        <taxon>Cavenderia</taxon>
    </lineage>
</organism>
<feature type="signal peptide" evidence="2">
    <location>
        <begin position="1"/>
        <end position="41"/>
    </location>
</feature>
<evidence type="ECO:0000313" key="5">
    <source>
        <dbReference type="Proteomes" id="UP000007797"/>
    </source>
</evidence>
<keyword evidence="1" id="KW-1133">Transmembrane helix</keyword>
<dbReference type="PANTHER" id="PTHR32440">
    <property type="entry name" value="PHOSPHATASE DCR2-RELATED-RELATED"/>
    <property type="match status" value="1"/>
</dbReference>